<accession>M2R3Q4</accession>
<dbReference type="PROSITE" id="PS50157">
    <property type="entry name" value="ZINC_FINGER_C2H2_2"/>
    <property type="match status" value="1"/>
</dbReference>
<dbReference type="GO" id="GO:0008270">
    <property type="term" value="F:zinc ion binding"/>
    <property type="evidence" value="ECO:0007669"/>
    <property type="project" value="UniProtKB-KW"/>
</dbReference>
<dbReference type="Proteomes" id="UP000016930">
    <property type="component" value="Unassembled WGS sequence"/>
</dbReference>
<evidence type="ECO:0000259" key="3">
    <source>
        <dbReference type="PROSITE" id="PS50157"/>
    </source>
</evidence>
<evidence type="ECO:0000313" key="5">
    <source>
        <dbReference type="Proteomes" id="UP000016930"/>
    </source>
</evidence>
<keyword evidence="5" id="KW-1185">Reference proteome</keyword>
<dbReference type="InterPro" id="IPR013087">
    <property type="entry name" value="Znf_C2H2_type"/>
</dbReference>
<dbReference type="InterPro" id="IPR041078">
    <property type="entry name" value="Plavaka"/>
</dbReference>
<name>M2R3Q4_CERS8</name>
<proteinExistence type="predicted"/>
<evidence type="ECO:0000256" key="1">
    <source>
        <dbReference type="PROSITE-ProRule" id="PRU00042"/>
    </source>
</evidence>
<dbReference type="STRING" id="914234.M2R3Q4"/>
<evidence type="ECO:0000313" key="4">
    <source>
        <dbReference type="EMBL" id="EMD32852.1"/>
    </source>
</evidence>
<keyword evidence="1" id="KW-0863">Zinc-finger</keyword>
<protein>
    <recommendedName>
        <fullName evidence="3">C2H2-type domain-containing protein</fullName>
    </recommendedName>
</protein>
<dbReference type="AlphaFoldDB" id="M2R3Q4"/>
<dbReference type="PROSITE" id="PS00028">
    <property type="entry name" value="ZINC_FINGER_C2H2_1"/>
    <property type="match status" value="1"/>
</dbReference>
<keyword evidence="1" id="KW-0862">Zinc</keyword>
<gene>
    <name evidence="4" type="ORF">CERSUDRAFT_68528</name>
</gene>
<sequence length="911" mass="103556">MPRRQFLKCPYPGCGRCVRTHAGMTNHVRRFHSHLPPATIVYESDFSSRSSSYDEDSLHSNDEDSRPCDENGAFVPSDAEPPSDTAPATSEFHPFSDRVQFETADFLFTRNQMSAGDIDFLSLLWAATLAKHSDTPPFSGANQLYSTIDSIPFGDLPWKSMTLRHRHDDPNPPEWMTAGYKVWYRDPLELLRNMISNVDFADEFDYTPVREHTADGIRRKDLMSGDWAWQQADIIAQDPDTHGSMFVPVILGSDKTTVSVATGQNEYYPLYMSIGNVHNTVRRAHRNAVVLVGFLAIPKTDKAHADSVQFRKFRRQVFHMSLSGILHTVKAAMSKPVVMRCPDRHFRRVVFGLGPYIADYPEQALLACIVQDWCPKCFGKPPDLDIMCDRRERNVTEGIMLAYERGHYSQGQLWDDFGMLVDVVPFTNDFPRADIHELLAPDLLHQIIKGAFKDHLISWVEMYLERTHGPTGAKKILADIDRRIACAPPFPGLRRFPQGRGFKQWTGNDSKALMKVWLPAIVSYVPSDMVRAISACLDFCYIARRNVHTPATLDALDDALQRFHRYREIFKATGVRSDFGLPRQHALVHYARLIRLFGAPNGLCSSITESKHIPAVKEPWRRSSKYKALGQMLVTNQRIDKLAAARIHFQSQGLLNGSLLDYVSSAEDDDSGEVDGPRVLNYMDLASTPQRQHSRNVFKLAEEINEPRLVELIRKFLYTNITPIDPRSTPDIDLEECPPLTEREKIYVYYSAAATYFAPSDPCGVGGMHRKHVRATPSWFGGAPRFDCVFVDLDEAVPGVRGMGIARVKLFFAFKYCGTRFPCVLVHWYEFARETPDSQTGFWVVEPEYNENGDPNLAVLHLDTVLRGAHLMPYFGKTPVPRRVDHTNSLDTFKAFYVNKYADHHCFETVF</sequence>
<dbReference type="HOGENOM" id="CLU_006344_1_0_1"/>
<dbReference type="Pfam" id="PF18759">
    <property type="entry name" value="Plavaka"/>
    <property type="match status" value="1"/>
</dbReference>
<feature type="region of interest" description="Disordered" evidence="2">
    <location>
        <begin position="52"/>
        <end position="94"/>
    </location>
</feature>
<dbReference type="EMBL" id="KB445809">
    <property type="protein sequence ID" value="EMD32852.1"/>
    <property type="molecule type" value="Genomic_DNA"/>
</dbReference>
<dbReference type="OrthoDB" id="3199698at2759"/>
<feature type="domain" description="C2H2-type" evidence="3">
    <location>
        <begin position="7"/>
        <end position="37"/>
    </location>
</feature>
<organism evidence="4 5">
    <name type="scientific">Ceriporiopsis subvermispora (strain B)</name>
    <name type="common">White-rot fungus</name>
    <name type="synonym">Gelatoporia subvermispora</name>
    <dbReference type="NCBI Taxonomy" id="914234"/>
    <lineage>
        <taxon>Eukaryota</taxon>
        <taxon>Fungi</taxon>
        <taxon>Dikarya</taxon>
        <taxon>Basidiomycota</taxon>
        <taxon>Agaricomycotina</taxon>
        <taxon>Agaricomycetes</taxon>
        <taxon>Polyporales</taxon>
        <taxon>Gelatoporiaceae</taxon>
        <taxon>Gelatoporia</taxon>
    </lineage>
</organism>
<reference evidence="4 5" key="1">
    <citation type="journal article" date="2012" name="Proc. Natl. Acad. Sci. U.S.A.">
        <title>Comparative genomics of Ceriporiopsis subvermispora and Phanerochaete chrysosporium provide insight into selective ligninolysis.</title>
        <authorList>
            <person name="Fernandez-Fueyo E."/>
            <person name="Ruiz-Duenas F.J."/>
            <person name="Ferreira P."/>
            <person name="Floudas D."/>
            <person name="Hibbett D.S."/>
            <person name="Canessa P."/>
            <person name="Larrondo L.F."/>
            <person name="James T.Y."/>
            <person name="Seelenfreund D."/>
            <person name="Lobos S."/>
            <person name="Polanco R."/>
            <person name="Tello M."/>
            <person name="Honda Y."/>
            <person name="Watanabe T."/>
            <person name="Watanabe T."/>
            <person name="Ryu J.S."/>
            <person name="Kubicek C.P."/>
            <person name="Schmoll M."/>
            <person name="Gaskell J."/>
            <person name="Hammel K.E."/>
            <person name="St John F.J."/>
            <person name="Vanden Wymelenberg A."/>
            <person name="Sabat G."/>
            <person name="Splinter BonDurant S."/>
            <person name="Syed K."/>
            <person name="Yadav J.S."/>
            <person name="Doddapaneni H."/>
            <person name="Subramanian V."/>
            <person name="Lavin J.L."/>
            <person name="Oguiza J.A."/>
            <person name="Perez G."/>
            <person name="Pisabarro A.G."/>
            <person name="Ramirez L."/>
            <person name="Santoyo F."/>
            <person name="Master E."/>
            <person name="Coutinho P.M."/>
            <person name="Henrissat B."/>
            <person name="Lombard V."/>
            <person name="Magnuson J.K."/>
            <person name="Kuees U."/>
            <person name="Hori C."/>
            <person name="Igarashi K."/>
            <person name="Samejima M."/>
            <person name="Held B.W."/>
            <person name="Barry K.W."/>
            <person name="LaButti K.M."/>
            <person name="Lapidus A."/>
            <person name="Lindquist E.A."/>
            <person name="Lucas S.M."/>
            <person name="Riley R."/>
            <person name="Salamov A.A."/>
            <person name="Hoffmeister D."/>
            <person name="Schwenk D."/>
            <person name="Hadar Y."/>
            <person name="Yarden O."/>
            <person name="de Vries R.P."/>
            <person name="Wiebenga A."/>
            <person name="Stenlid J."/>
            <person name="Eastwood D."/>
            <person name="Grigoriev I.V."/>
            <person name="Berka R.M."/>
            <person name="Blanchette R.A."/>
            <person name="Kersten P."/>
            <person name="Martinez A.T."/>
            <person name="Vicuna R."/>
            <person name="Cullen D."/>
        </authorList>
    </citation>
    <scope>NUCLEOTIDE SEQUENCE [LARGE SCALE GENOMIC DNA]</scope>
    <source>
        <strain evidence="4 5">B</strain>
    </source>
</reference>
<evidence type="ECO:0000256" key="2">
    <source>
        <dbReference type="SAM" id="MobiDB-lite"/>
    </source>
</evidence>
<keyword evidence="1" id="KW-0479">Metal-binding</keyword>
<feature type="compositionally biased region" description="Basic and acidic residues" evidence="2">
    <location>
        <begin position="56"/>
        <end position="69"/>
    </location>
</feature>